<proteinExistence type="predicted"/>
<accession>A0AA38HQ36</accession>
<name>A0AA38HQ36_9CUCU</name>
<protein>
    <submittedName>
        <fullName evidence="1">Uncharacterized protein</fullName>
    </submittedName>
</protein>
<evidence type="ECO:0000313" key="1">
    <source>
        <dbReference type="EMBL" id="KAJ3642000.1"/>
    </source>
</evidence>
<dbReference type="Proteomes" id="UP001168821">
    <property type="component" value="Unassembled WGS sequence"/>
</dbReference>
<evidence type="ECO:0000313" key="2">
    <source>
        <dbReference type="Proteomes" id="UP001168821"/>
    </source>
</evidence>
<sequence>MERKVTPEYFCQEDDPKQATRIYFMVEPDYPGVQPVCLSYEHDRTRARDDQSLDFQGTMTAKSTFISAPPPAPPADGSYYNMSHCYLSNPPPLDFQDPPPIPALPQVDHMHNPMTPPLPANESLLRHQRDAVPSPDVLHKTSENPQSLLAQILEQEGYLV</sequence>
<gene>
    <name evidence="1" type="ORF">Zmor_028465</name>
</gene>
<dbReference type="EMBL" id="JALNTZ010000009">
    <property type="protein sequence ID" value="KAJ3642000.1"/>
    <property type="molecule type" value="Genomic_DNA"/>
</dbReference>
<organism evidence="1 2">
    <name type="scientific">Zophobas morio</name>
    <dbReference type="NCBI Taxonomy" id="2755281"/>
    <lineage>
        <taxon>Eukaryota</taxon>
        <taxon>Metazoa</taxon>
        <taxon>Ecdysozoa</taxon>
        <taxon>Arthropoda</taxon>
        <taxon>Hexapoda</taxon>
        <taxon>Insecta</taxon>
        <taxon>Pterygota</taxon>
        <taxon>Neoptera</taxon>
        <taxon>Endopterygota</taxon>
        <taxon>Coleoptera</taxon>
        <taxon>Polyphaga</taxon>
        <taxon>Cucujiformia</taxon>
        <taxon>Tenebrionidae</taxon>
        <taxon>Zophobas</taxon>
    </lineage>
</organism>
<dbReference type="AlphaFoldDB" id="A0AA38HQ36"/>
<keyword evidence="2" id="KW-1185">Reference proteome</keyword>
<reference evidence="1" key="1">
    <citation type="journal article" date="2023" name="G3 (Bethesda)">
        <title>Whole genome assemblies of Zophobas morio and Tenebrio molitor.</title>
        <authorList>
            <person name="Kaur S."/>
            <person name="Stinson S.A."/>
            <person name="diCenzo G.C."/>
        </authorList>
    </citation>
    <scope>NUCLEOTIDE SEQUENCE</scope>
    <source>
        <strain evidence="1">QUZm001</strain>
    </source>
</reference>
<comment type="caution">
    <text evidence="1">The sequence shown here is derived from an EMBL/GenBank/DDBJ whole genome shotgun (WGS) entry which is preliminary data.</text>
</comment>